<dbReference type="PANTHER" id="PTHR47963">
    <property type="entry name" value="DEAD-BOX ATP-DEPENDENT RNA HELICASE 47, MITOCHONDRIAL"/>
    <property type="match status" value="1"/>
</dbReference>
<evidence type="ECO:0000256" key="6">
    <source>
        <dbReference type="ARBA" id="ARBA00023016"/>
    </source>
</evidence>
<dbReference type="InterPro" id="IPR012677">
    <property type="entry name" value="Nucleotide-bd_a/b_plait_sf"/>
</dbReference>
<name>A0A0J8DGD4_CLOCY</name>
<dbReference type="GO" id="GO:0016787">
    <property type="term" value="F:hydrolase activity"/>
    <property type="evidence" value="ECO:0007669"/>
    <property type="project" value="UniProtKB-KW"/>
</dbReference>
<dbReference type="InterPro" id="IPR011545">
    <property type="entry name" value="DEAD/DEAH_box_helicase_dom"/>
</dbReference>
<dbReference type="PROSITE" id="PS51192">
    <property type="entry name" value="HELICASE_ATP_BIND_1"/>
    <property type="match status" value="1"/>
</dbReference>
<dbReference type="CDD" id="cd18787">
    <property type="entry name" value="SF2_C_DEAD"/>
    <property type="match status" value="1"/>
</dbReference>
<dbReference type="GO" id="GO:0005829">
    <property type="term" value="C:cytosol"/>
    <property type="evidence" value="ECO:0007669"/>
    <property type="project" value="TreeGrafter"/>
</dbReference>
<dbReference type="GO" id="GO:0033592">
    <property type="term" value="F:RNA strand annealing activity"/>
    <property type="evidence" value="ECO:0007669"/>
    <property type="project" value="TreeGrafter"/>
</dbReference>
<dbReference type="InterPro" id="IPR001650">
    <property type="entry name" value="Helicase_C-like"/>
</dbReference>
<dbReference type="PROSITE" id="PS51195">
    <property type="entry name" value="Q_MOTIF"/>
    <property type="match status" value="1"/>
</dbReference>
<evidence type="ECO:0000259" key="12">
    <source>
        <dbReference type="PROSITE" id="PS51195"/>
    </source>
</evidence>
<feature type="short sequence motif" description="Q motif" evidence="7">
    <location>
        <begin position="4"/>
        <end position="32"/>
    </location>
</feature>
<dbReference type="STRING" id="1121307.CLCY_8c00300"/>
<dbReference type="PATRIC" id="fig|1121307.3.peg.2482"/>
<proteinExistence type="inferred from homology"/>
<dbReference type="Pfam" id="PF25399">
    <property type="entry name" value="DeaD_dimer"/>
    <property type="match status" value="1"/>
</dbReference>
<dbReference type="InterPro" id="IPR027417">
    <property type="entry name" value="P-loop_NTPase"/>
</dbReference>
<keyword evidence="14" id="KW-1185">Reference proteome</keyword>
<dbReference type="InterPro" id="IPR005580">
    <property type="entry name" value="DbpA/CsdA_RNA-bd_dom"/>
</dbReference>
<dbReference type="AlphaFoldDB" id="A0A0J8DGD4"/>
<feature type="domain" description="Helicase C-terminal" evidence="11">
    <location>
        <begin position="217"/>
        <end position="378"/>
    </location>
</feature>
<keyword evidence="5 8" id="KW-0067">ATP-binding</keyword>
<organism evidence="13 14">
    <name type="scientific">Clostridium cylindrosporum DSM 605</name>
    <dbReference type="NCBI Taxonomy" id="1121307"/>
    <lineage>
        <taxon>Bacteria</taxon>
        <taxon>Bacillati</taxon>
        <taxon>Bacillota</taxon>
        <taxon>Clostridia</taxon>
        <taxon>Eubacteriales</taxon>
        <taxon>Clostridiaceae</taxon>
        <taxon>Clostridium</taxon>
    </lineage>
</organism>
<evidence type="ECO:0000256" key="7">
    <source>
        <dbReference type="PROSITE-ProRule" id="PRU00552"/>
    </source>
</evidence>
<dbReference type="SMART" id="SM00487">
    <property type="entry name" value="DEXDc"/>
    <property type="match status" value="1"/>
</dbReference>
<dbReference type="Pfam" id="PF00271">
    <property type="entry name" value="Helicase_C"/>
    <property type="match status" value="1"/>
</dbReference>
<evidence type="ECO:0000313" key="13">
    <source>
        <dbReference type="EMBL" id="KMT23294.1"/>
    </source>
</evidence>
<comment type="caution">
    <text evidence="13">The sequence shown here is derived from an EMBL/GenBank/DDBJ whole genome shotgun (WGS) entry which is preliminary data.</text>
</comment>
<dbReference type="GO" id="GO:0003724">
    <property type="term" value="F:RNA helicase activity"/>
    <property type="evidence" value="ECO:0007669"/>
    <property type="project" value="UniProtKB-EC"/>
</dbReference>
<dbReference type="EMBL" id="LFVU01000001">
    <property type="protein sequence ID" value="KMT23294.1"/>
    <property type="molecule type" value="Genomic_DNA"/>
</dbReference>
<keyword evidence="3 8" id="KW-0378">Hydrolase</keyword>
<dbReference type="Pfam" id="PF00270">
    <property type="entry name" value="DEAD"/>
    <property type="match status" value="1"/>
</dbReference>
<dbReference type="SUPFAM" id="SSF52540">
    <property type="entry name" value="P-loop containing nucleoside triphosphate hydrolases"/>
    <property type="match status" value="1"/>
</dbReference>
<evidence type="ECO:0000256" key="9">
    <source>
        <dbReference type="SAM" id="MobiDB-lite"/>
    </source>
</evidence>
<dbReference type="RefSeq" id="WP_048569112.1">
    <property type="nucleotide sequence ID" value="NZ_LFVU01000001.1"/>
</dbReference>
<comment type="similarity">
    <text evidence="8">Belongs to the DEAD box helicase family.</text>
</comment>
<evidence type="ECO:0000256" key="2">
    <source>
        <dbReference type="ARBA" id="ARBA00022741"/>
    </source>
</evidence>
<dbReference type="OrthoDB" id="9805696at2"/>
<dbReference type="EC" id="3.6.4.13" evidence="13"/>
<evidence type="ECO:0000259" key="10">
    <source>
        <dbReference type="PROSITE" id="PS51192"/>
    </source>
</evidence>
<evidence type="ECO:0000256" key="8">
    <source>
        <dbReference type="RuleBase" id="RU000492"/>
    </source>
</evidence>
<sequence length="557" mass="63168">MENTNFNELGLSEEIIKAIEAMNYTVPSKIQEKAIPVIMDGYDIIGRAQTGTGKTLAFAAPILSGIERDKGKIKALVLAPTRELALQVNEEVKKISSFSKIKSFPVYGGDSIDKQIREIKRGVDFVVGTPGRVLDLMRRKVINLENLQYLVLDEADEMLNMGFIDDIEEVMVSASPERQTLLFSATMPNAIRELSKKYMKADSVSVQVESKSKTATTVKQYYYEVRRDLKFEALCRVLDATEMQSAIIFCKTKKGVDELVESMQQRDYSVEGMHGDMTQAHRTNTLRKFKEGSLKILVATDVAARGIDVENLSHVVNYDLPQDTESYIHRIGRTGRAGNEGVALSIINSREFRRIRDIERETKGKIEKAIVPTVEQIFATKSKTMLETVKTQLATEEYKRFIPIIESLSEETSPIEIAAALMNSIYQREVSFNYAEDFKEESRDRRRDDRGRDSRDSRDSRDRGSREYSRGRGRDRDKGFVRLFVSVGKKDNVNASALLRFFADRANITKRDIGAIDIFEKFTFINTSENAKDKILNTCQGKKLDSRTVRIEVANSK</sequence>
<dbReference type="CDD" id="cd12252">
    <property type="entry name" value="RRM_DbpA"/>
    <property type="match status" value="1"/>
</dbReference>
<dbReference type="PROSITE" id="PS51194">
    <property type="entry name" value="HELICASE_CTER"/>
    <property type="match status" value="1"/>
</dbReference>
<evidence type="ECO:0000313" key="14">
    <source>
        <dbReference type="Proteomes" id="UP000036756"/>
    </source>
</evidence>
<keyword evidence="1" id="KW-0963">Cytoplasm</keyword>
<protein>
    <submittedName>
        <fullName evidence="13">DEAD-box ATP-dependent RNA helicase CshA</fullName>
        <ecNumber evidence="13">3.6.4.13</ecNumber>
    </submittedName>
</protein>
<dbReference type="InterPro" id="IPR014014">
    <property type="entry name" value="RNA_helicase_DEAD_Q_motif"/>
</dbReference>
<dbReference type="GO" id="GO:0005840">
    <property type="term" value="C:ribosome"/>
    <property type="evidence" value="ECO:0007669"/>
    <property type="project" value="TreeGrafter"/>
</dbReference>
<gene>
    <name evidence="13" type="primary">cshA</name>
    <name evidence="13" type="ORF">CLCY_8c00300</name>
</gene>
<keyword evidence="4 8" id="KW-0347">Helicase</keyword>
<dbReference type="PANTHER" id="PTHR47963:SF5">
    <property type="entry name" value="DEAD-BOX ATP-DEPENDENT RNA HELICASE CSHA"/>
    <property type="match status" value="1"/>
</dbReference>
<dbReference type="GO" id="GO:0009409">
    <property type="term" value="P:response to cold"/>
    <property type="evidence" value="ECO:0007669"/>
    <property type="project" value="TreeGrafter"/>
</dbReference>
<accession>A0A0J8DGD4</accession>
<evidence type="ECO:0000256" key="5">
    <source>
        <dbReference type="ARBA" id="ARBA00022840"/>
    </source>
</evidence>
<evidence type="ECO:0000256" key="1">
    <source>
        <dbReference type="ARBA" id="ARBA00022490"/>
    </source>
</evidence>
<dbReference type="SMART" id="SM00490">
    <property type="entry name" value="HELICc"/>
    <property type="match status" value="1"/>
</dbReference>
<dbReference type="InterPro" id="IPR000629">
    <property type="entry name" value="RNA-helicase_DEAD-box_CS"/>
</dbReference>
<dbReference type="InterPro" id="IPR044742">
    <property type="entry name" value="DEAD/DEAH_RhlB"/>
</dbReference>
<dbReference type="Gene3D" id="3.40.50.300">
    <property type="entry name" value="P-loop containing nucleotide triphosphate hydrolases"/>
    <property type="match status" value="2"/>
</dbReference>
<evidence type="ECO:0000259" key="11">
    <source>
        <dbReference type="PROSITE" id="PS51194"/>
    </source>
</evidence>
<keyword evidence="2 8" id="KW-0547">Nucleotide-binding</keyword>
<feature type="domain" description="Helicase ATP-binding" evidence="10">
    <location>
        <begin position="35"/>
        <end position="205"/>
    </location>
</feature>
<dbReference type="InterPro" id="IPR014001">
    <property type="entry name" value="Helicase_ATP-bd"/>
</dbReference>
<dbReference type="InterPro" id="IPR050547">
    <property type="entry name" value="DEAD_box_RNA_helicases"/>
</dbReference>
<keyword evidence="6" id="KW-0346">Stress response</keyword>
<evidence type="ECO:0000256" key="3">
    <source>
        <dbReference type="ARBA" id="ARBA00022801"/>
    </source>
</evidence>
<dbReference type="Gene3D" id="3.30.70.330">
    <property type="match status" value="1"/>
</dbReference>
<dbReference type="CDD" id="cd00268">
    <property type="entry name" value="DEADc"/>
    <property type="match status" value="1"/>
</dbReference>
<reference evidence="13 14" key="1">
    <citation type="submission" date="2015-06" db="EMBL/GenBank/DDBJ databases">
        <title>Draft genome sequence of the purine-degrading Clostridium cylindrosporum HC-1 (DSM 605).</title>
        <authorList>
            <person name="Poehlein A."/>
            <person name="Schiel-Bengelsdorf B."/>
            <person name="Bengelsdorf F."/>
            <person name="Daniel R."/>
            <person name="Duerre P."/>
        </authorList>
    </citation>
    <scope>NUCLEOTIDE SEQUENCE [LARGE SCALE GENOMIC DNA]</scope>
    <source>
        <strain evidence="13 14">DSM 605</strain>
    </source>
</reference>
<dbReference type="Proteomes" id="UP000036756">
    <property type="component" value="Unassembled WGS sequence"/>
</dbReference>
<feature type="region of interest" description="Disordered" evidence="9">
    <location>
        <begin position="441"/>
        <end position="473"/>
    </location>
</feature>
<evidence type="ECO:0000256" key="4">
    <source>
        <dbReference type="ARBA" id="ARBA00022806"/>
    </source>
</evidence>
<dbReference type="PROSITE" id="PS00039">
    <property type="entry name" value="DEAD_ATP_HELICASE"/>
    <property type="match status" value="1"/>
</dbReference>
<dbReference type="Pfam" id="PF03880">
    <property type="entry name" value="DbpA"/>
    <property type="match status" value="1"/>
</dbReference>
<dbReference type="InterPro" id="IPR057325">
    <property type="entry name" value="DeaD_dimer"/>
</dbReference>
<dbReference type="GO" id="GO:0005524">
    <property type="term" value="F:ATP binding"/>
    <property type="evidence" value="ECO:0007669"/>
    <property type="project" value="UniProtKB-KW"/>
</dbReference>
<feature type="domain" description="DEAD-box RNA helicase Q" evidence="12">
    <location>
        <begin position="4"/>
        <end position="32"/>
    </location>
</feature>